<dbReference type="InterPro" id="IPR008991">
    <property type="entry name" value="Translation_prot_SH3-like_sf"/>
</dbReference>
<feature type="compositionally biased region" description="Basic residues" evidence="3">
    <location>
        <begin position="51"/>
        <end position="61"/>
    </location>
</feature>
<evidence type="ECO:0000256" key="2">
    <source>
        <dbReference type="ARBA" id="ARBA00046388"/>
    </source>
</evidence>
<dbReference type="GO" id="GO:0002181">
    <property type="term" value="P:cytoplasmic translation"/>
    <property type="evidence" value="ECO:0007669"/>
    <property type="project" value="TreeGrafter"/>
</dbReference>
<dbReference type="GO" id="GO:0000027">
    <property type="term" value="P:ribosomal large subunit assembly"/>
    <property type="evidence" value="ECO:0007669"/>
    <property type="project" value="TreeGrafter"/>
</dbReference>
<dbReference type="AlphaFoldDB" id="A0A0R3X8M0"/>
<evidence type="ECO:0000313" key="4">
    <source>
        <dbReference type="EMBL" id="VDM34843.1"/>
    </source>
</evidence>
<dbReference type="WBParaSite" id="TTAC_0000989501-mRNA-1">
    <property type="protein sequence ID" value="TTAC_0000989501-mRNA-1"/>
    <property type="gene ID" value="TTAC_0000989501"/>
</dbReference>
<dbReference type="SUPFAM" id="SSF50104">
    <property type="entry name" value="Translation proteins SH3-like domain"/>
    <property type="match status" value="1"/>
</dbReference>
<name>A0A0R3X8M0_HYDTA</name>
<gene>
    <name evidence="4" type="ORF">TTAC_LOCUS9880</name>
</gene>
<dbReference type="Proteomes" id="UP000274429">
    <property type="component" value="Unassembled WGS sequence"/>
</dbReference>
<evidence type="ECO:0000313" key="5">
    <source>
        <dbReference type="Proteomes" id="UP000274429"/>
    </source>
</evidence>
<accession>A0A0R3X8M0</accession>
<dbReference type="STRING" id="6205.A0A0R3X8M0"/>
<organism evidence="6">
    <name type="scientific">Hydatigena taeniaeformis</name>
    <name type="common">Feline tapeworm</name>
    <name type="synonym">Taenia taeniaeformis</name>
    <dbReference type="NCBI Taxonomy" id="6205"/>
    <lineage>
        <taxon>Eukaryota</taxon>
        <taxon>Metazoa</taxon>
        <taxon>Spiralia</taxon>
        <taxon>Lophotrochozoa</taxon>
        <taxon>Platyhelminthes</taxon>
        <taxon>Cestoda</taxon>
        <taxon>Eucestoda</taxon>
        <taxon>Cyclophyllidea</taxon>
        <taxon>Taeniidae</taxon>
        <taxon>Hydatigera</taxon>
    </lineage>
</organism>
<dbReference type="InterPro" id="IPR000915">
    <property type="entry name" value="60S_ribosomal_eL6"/>
</dbReference>
<dbReference type="InterPro" id="IPR014722">
    <property type="entry name" value="Rib_uL2_dom2"/>
</dbReference>
<evidence type="ECO:0000256" key="1">
    <source>
        <dbReference type="ARBA" id="ARBA00010592"/>
    </source>
</evidence>
<dbReference type="GO" id="GO:0003723">
    <property type="term" value="F:RNA binding"/>
    <property type="evidence" value="ECO:0007669"/>
    <property type="project" value="TreeGrafter"/>
</dbReference>
<dbReference type="OrthoDB" id="2436667at2759"/>
<reference evidence="4 5" key="2">
    <citation type="submission" date="2018-11" db="EMBL/GenBank/DDBJ databases">
        <authorList>
            <consortium name="Pathogen Informatics"/>
        </authorList>
    </citation>
    <scope>NUCLEOTIDE SEQUENCE [LARGE SCALE GENOMIC DNA]</scope>
</reference>
<dbReference type="Gene3D" id="2.30.30.30">
    <property type="match status" value="1"/>
</dbReference>
<protein>
    <submittedName>
        <fullName evidence="6">60S ribosomal protein L6</fullName>
    </submittedName>
</protein>
<comment type="similarity">
    <text evidence="1">Belongs to the eukaryotic ribosomal protein eL6 family.</text>
</comment>
<proteinExistence type="inferred from homology"/>
<dbReference type="EMBL" id="UYWX01021127">
    <property type="protein sequence ID" value="VDM34843.1"/>
    <property type="molecule type" value="Genomic_DNA"/>
</dbReference>
<comment type="subunit">
    <text evidence="2">Component of the large ribosomal subunit. May bind IPO9 with low affinity.</text>
</comment>
<dbReference type="GO" id="GO:0003735">
    <property type="term" value="F:structural constituent of ribosome"/>
    <property type="evidence" value="ECO:0007669"/>
    <property type="project" value="InterPro"/>
</dbReference>
<reference evidence="6" key="1">
    <citation type="submission" date="2017-02" db="UniProtKB">
        <authorList>
            <consortium name="WormBaseParasite"/>
        </authorList>
    </citation>
    <scope>IDENTIFICATION</scope>
</reference>
<feature type="region of interest" description="Disordered" evidence="3">
    <location>
        <begin position="40"/>
        <end position="61"/>
    </location>
</feature>
<dbReference type="PANTHER" id="PTHR10715">
    <property type="entry name" value="60S RIBOSOMAL PROTEIN L6"/>
    <property type="match status" value="1"/>
</dbReference>
<keyword evidence="5" id="KW-1185">Reference proteome</keyword>
<evidence type="ECO:0000256" key="3">
    <source>
        <dbReference type="SAM" id="MobiDB-lite"/>
    </source>
</evidence>
<dbReference type="PANTHER" id="PTHR10715:SF0">
    <property type="entry name" value="LARGE RIBOSOMAL SUBUNIT PROTEIN EL6"/>
    <property type="match status" value="1"/>
</dbReference>
<sequence length="133" mass="15580">MANDKIGSLTPAYVPMQKLSNKRRPMSGKRIIERALSQSKLTKKQKESIKRRAHLKRKAVKKPRFPRMYSVQNPKRKLQLRKVQCFKDHRRRVRKSITPGKILILLAGRHRGKRVVFLKMLSSGMLLVTGEYF</sequence>
<dbReference type="GO" id="GO:0022625">
    <property type="term" value="C:cytosolic large ribosomal subunit"/>
    <property type="evidence" value="ECO:0007669"/>
    <property type="project" value="TreeGrafter"/>
</dbReference>
<evidence type="ECO:0000313" key="6">
    <source>
        <dbReference type="WBParaSite" id="TTAC_0000989501-mRNA-1"/>
    </source>
</evidence>